<feature type="transmembrane region" description="Helical" evidence="15">
    <location>
        <begin position="263"/>
        <end position="287"/>
    </location>
</feature>
<evidence type="ECO:0000256" key="10">
    <source>
        <dbReference type="ARBA" id="ARBA00022840"/>
    </source>
</evidence>
<keyword evidence="11 15" id="KW-1133">Transmembrane helix</keyword>
<keyword evidence="6" id="KW-0732">Signal</keyword>
<dbReference type="Gene3D" id="3.30.200.20">
    <property type="entry name" value="Phosphorylase Kinase, domain 1"/>
    <property type="match status" value="1"/>
</dbReference>
<dbReference type="InterPro" id="IPR032675">
    <property type="entry name" value="LRR_dom_sf"/>
</dbReference>
<evidence type="ECO:0000256" key="11">
    <source>
        <dbReference type="ARBA" id="ARBA00022989"/>
    </source>
</evidence>
<dbReference type="AlphaFoldDB" id="A0A1P8DYY6"/>
<dbReference type="InterPro" id="IPR011009">
    <property type="entry name" value="Kinase-like_dom_sf"/>
</dbReference>
<evidence type="ECO:0000256" key="4">
    <source>
        <dbReference type="ARBA" id="ARBA00022679"/>
    </source>
</evidence>
<dbReference type="PROSITE" id="PS00107">
    <property type="entry name" value="PROTEIN_KINASE_ATP"/>
    <property type="match status" value="1"/>
</dbReference>
<evidence type="ECO:0000256" key="3">
    <source>
        <dbReference type="ARBA" id="ARBA00022614"/>
    </source>
</evidence>
<proteinExistence type="evidence at transcript level"/>
<dbReference type="EMBL" id="KX159264">
    <property type="protein sequence ID" value="APU94868.1"/>
    <property type="molecule type" value="mRNA"/>
</dbReference>
<dbReference type="Gene3D" id="1.10.510.10">
    <property type="entry name" value="Transferase(Phosphotransferase) domain 1"/>
    <property type="match status" value="1"/>
</dbReference>
<dbReference type="PRINTS" id="PR00019">
    <property type="entry name" value="LEURICHRPT"/>
</dbReference>
<keyword evidence="8 14" id="KW-0547">Nucleotide-binding</keyword>
<dbReference type="InterPro" id="IPR013210">
    <property type="entry name" value="LRR_N_plant-typ"/>
</dbReference>
<dbReference type="SMART" id="SM00220">
    <property type="entry name" value="S_TKc"/>
    <property type="match status" value="1"/>
</dbReference>
<feature type="domain" description="Protein kinase" evidence="16">
    <location>
        <begin position="328"/>
        <end position="557"/>
    </location>
</feature>
<evidence type="ECO:0000256" key="13">
    <source>
        <dbReference type="ARBA" id="ARBA00023180"/>
    </source>
</evidence>
<keyword evidence="10 14" id="KW-0067">ATP-binding</keyword>
<keyword evidence="4" id="KW-0808">Transferase</keyword>
<keyword evidence="9 17" id="KW-0418">Kinase</keyword>
<sequence length="557" mass="61721">MAKQLKYFPGSSQEAANLVAAWPWSLVGVLFCIYLIPISGLALNLEGHALLDFVYNASVDNSGLENWNSTHRTPCRWTGIQCSSEARVLVINLSNRKLRGNLTLETRKLKRLQALNLSLNNLEGEIPSHWGHSTSLRSLDMHSNNLSGTIPPELGLLRNLMELDLSNNRLQGAVPAILNQLTKLLYLNFSVNNFQGLLPQGGVLSTFSIASYQHNNFSSFPITETYDTGRLLLEDTSAPAAPVHGSTLKSDGVQFVKNKKISIVIIVVVCVAAIAISKLFLGGLWYWHRTRQRNVCEIKLSGGKMVMFQMSGKSTPSTNFIMEKIEKLTSDDIIGTGGYGTVYRLILDDETVLAVKKLSRGGFDRERGFERELETLADLKHKNLVSLRGYYSAPHINILLYDLMGNGGLDTWLHEFESAGLNPLDWNTRVKIGIGAARGLAYLHHDCVPRIIHRDIKSSNILLDAELEAHISDFGLAKLMDIDQSHVTTAVAGSLGFLAPEYVDTGLATEKVDIYSFGVVLLELITGKHPCDDLFKESGISLPQWVRNVTFFSFHKL</sequence>
<feature type="transmembrane region" description="Helical" evidence="15">
    <location>
        <begin position="20"/>
        <end position="43"/>
    </location>
</feature>
<gene>
    <name evidence="17" type="primary">LRR-RLK40</name>
</gene>
<dbReference type="FunFam" id="1.10.510.10:FF:001424">
    <property type="entry name" value="Protein kinase superfamily protein"/>
    <property type="match status" value="1"/>
</dbReference>
<dbReference type="InterPro" id="IPR000719">
    <property type="entry name" value="Prot_kinase_dom"/>
</dbReference>
<evidence type="ECO:0000256" key="9">
    <source>
        <dbReference type="ARBA" id="ARBA00022777"/>
    </source>
</evidence>
<dbReference type="Pfam" id="PF00069">
    <property type="entry name" value="Pkinase"/>
    <property type="match status" value="1"/>
</dbReference>
<evidence type="ECO:0000256" key="14">
    <source>
        <dbReference type="PROSITE-ProRule" id="PRU10141"/>
    </source>
</evidence>
<dbReference type="FunFam" id="3.30.200.20:FF:000434">
    <property type="entry name" value="Receptor-like serine/threonine-protein kinase"/>
    <property type="match status" value="1"/>
</dbReference>
<dbReference type="PROSITE" id="PS50011">
    <property type="entry name" value="PROTEIN_KINASE_DOM"/>
    <property type="match status" value="1"/>
</dbReference>
<accession>A0A1P8DYY6</accession>
<evidence type="ECO:0000259" key="16">
    <source>
        <dbReference type="PROSITE" id="PS50011"/>
    </source>
</evidence>
<evidence type="ECO:0000256" key="1">
    <source>
        <dbReference type="ARBA" id="ARBA00004167"/>
    </source>
</evidence>
<dbReference type="GO" id="GO:0016020">
    <property type="term" value="C:membrane"/>
    <property type="evidence" value="ECO:0007669"/>
    <property type="project" value="UniProtKB-SubCell"/>
</dbReference>
<dbReference type="InterPro" id="IPR008271">
    <property type="entry name" value="Ser/Thr_kinase_AS"/>
</dbReference>
<dbReference type="SUPFAM" id="SSF56112">
    <property type="entry name" value="Protein kinase-like (PK-like)"/>
    <property type="match status" value="1"/>
</dbReference>
<keyword evidence="5 15" id="KW-0812">Transmembrane</keyword>
<comment type="subcellular location">
    <subcellularLocation>
        <location evidence="1">Membrane</location>
        <topology evidence="1">Single-pass membrane protein</topology>
    </subcellularLocation>
</comment>
<keyword evidence="17" id="KW-0675">Receptor</keyword>
<evidence type="ECO:0000313" key="17">
    <source>
        <dbReference type="EMBL" id="APU94868.1"/>
    </source>
</evidence>
<reference evidence="17" key="1">
    <citation type="submission" date="2016-04" db="EMBL/GenBank/DDBJ databases">
        <authorList>
            <person name="Evans L.H."/>
            <person name="Alamgir A."/>
            <person name="Owens N."/>
            <person name="Weber N.D."/>
            <person name="Virtaneva K."/>
            <person name="Barbian K."/>
            <person name="Babar A."/>
            <person name="Rosenke K."/>
        </authorList>
    </citation>
    <scope>NUCLEOTIDE SEQUENCE</scope>
    <source>
        <strain evidence="17">Antarctic moss No.L</strain>
    </source>
</reference>
<evidence type="ECO:0000256" key="6">
    <source>
        <dbReference type="ARBA" id="ARBA00022729"/>
    </source>
</evidence>
<evidence type="ECO:0000256" key="5">
    <source>
        <dbReference type="ARBA" id="ARBA00022692"/>
    </source>
</evidence>
<dbReference type="Gene3D" id="3.80.10.10">
    <property type="entry name" value="Ribonuclease Inhibitor"/>
    <property type="match status" value="1"/>
</dbReference>
<evidence type="ECO:0000256" key="2">
    <source>
        <dbReference type="ARBA" id="ARBA00008684"/>
    </source>
</evidence>
<dbReference type="GO" id="GO:0004672">
    <property type="term" value="F:protein kinase activity"/>
    <property type="evidence" value="ECO:0007669"/>
    <property type="project" value="InterPro"/>
</dbReference>
<dbReference type="Pfam" id="PF00560">
    <property type="entry name" value="LRR_1"/>
    <property type="match status" value="3"/>
</dbReference>
<dbReference type="PANTHER" id="PTHR48056:SF77">
    <property type="entry name" value="PROTEIN KINASE DOMAIN-CONTAINING PROTEIN"/>
    <property type="match status" value="1"/>
</dbReference>
<organism evidence="17">
    <name type="scientific">Pohlia nutans</name>
    <dbReference type="NCBI Taxonomy" id="140635"/>
    <lineage>
        <taxon>Eukaryota</taxon>
        <taxon>Viridiplantae</taxon>
        <taxon>Streptophyta</taxon>
        <taxon>Embryophyta</taxon>
        <taxon>Bryophyta</taxon>
        <taxon>Bryophytina</taxon>
        <taxon>Bryopsida</taxon>
        <taxon>Bryidae</taxon>
        <taxon>Bryanae</taxon>
        <taxon>Bryales</taxon>
        <taxon>Mniaceae</taxon>
        <taxon>Pohlia</taxon>
    </lineage>
</organism>
<evidence type="ECO:0000256" key="15">
    <source>
        <dbReference type="SAM" id="Phobius"/>
    </source>
</evidence>
<dbReference type="GO" id="GO:0005524">
    <property type="term" value="F:ATP binding"/>
    <property type="evidence" value="ECO:0007669"/>
    <property type="project" value="UniProtKB-UniRule"/>
</dbReference>
<dbReference type="FunFam" id="3.80.10.10:FF:000275">
    <property type="entry name" value="Leucine-rich repeat receptor-like protein kinase"/>
    <property type="match status" value="1"/>
</dbReference>
<dbReference type="InterPro" id="IPR001611">
    <property type="entry name" value="Leu-rich_rpt"/>
</dbReference>
<evidence type="ECO:0000256" key="7">
    <source>
        <dbReference type="ARBA" id="ARBA00022737"/>
    </source>
</evidence>
<comment type="similarity">
    <text evidence="2">Belongs to the protein kinase superfamily. Ser/Thr protein kinase family.</text>
</comment>
<dbReference type="SUPFAM" id="SSF52058">
    <property type="entry name" value="L domain-like"/>
    <property type="match status" value="1"/>
</dbReference>
<evidence type="ECO:0000256" key="8">
    <source>
        <dbReference type="ARBA" id="ARBA00022741"/>
    </source>
</evidence>
<name>A0A1P8DYY6_9BRYO</name>
<feature type="binding site" evidence="14">
    <location>
        <position position="357"/>
    </location>
    <ligand>
        <name>ATP</name>
        <dbReference type="ChEBI" id="CHEBI:30616"/>
    </ligand>
</feature>
<keyword evidence="7" id="KW-0677">Repeat</keyword>
<keyword evidence="3" id="KW-0433">Leucine-rich repeat</keyword>
<dbReference type="Pfam" id="PF08263">
    <property type="entry name" value="LRRNT_2"/>
    <property type="match status" value="1"/>
</dbReference>
<dbReference type="InterPro" id="IPR050647">
    <property type="entry name" value="Plant_LRR-RLKs"/>
</dbReference>
<keyword evidence="13" id="KW-0325">Glycoprotein</keyword>
<protein>
    <submittedName>
        <fullName evidence="17">Leucine-rich repeat receptor-like protein kinase</fullName>
    </submittedName>
</protein>
<dbReference type="PROSITE" id="PS00108">
    <property type="entry name" value="PROTEIN_KINASE_ST"/>
    <property type="match status" value="1"/>
</dbReference>
<evidence type="ECO:0000256" key="12">
    <source>
        <dbReference type="ARBA" id="ARBA00023136"/>
    </source>
</evidence>
<keyword evidence="12 15" id="KW-0472">Membrane</keyword>
<dbReference type="PANTHER" id="PTHR48056">
    <property type="entry name" value="LRR RECEPTOR-LIKE SERINE/THREONINE-PROTEIN KINASE-RELATED"/>
    <property type="match status" value="1"/>
</dbReference>
<dbReference type="InterPro" id="IPR017441">
    <property type="entry name" value="Protein_kinase_ATP_BS"/>
</dbReference>